<proteinExistence type="predicted"/>
<dbReference type="FunFam" id="3.30.420.10:FF:000012">
    <property type="entry name" value="DNA polymerase III subunit epsilon"/>
    <property type="match status" value="1"/>
</dbReference>
<evidence type="ECO:0000256" key="11">
    <source>
        <dbReference type="ARBA" id="ARBA00022842"/>
    </source>
</evidence>
<feature type="binding site" evidence="16">
    <location>
        <position position="157"/>
    </location>
    <ligand>
        <name>substrate</name>
    </ligand>
</feature>
<comment type="cofactor">
    <cofactor evidence="1 18">
        <name>Mn(2+)</name>
        <dbReference type="ChEBI" id="CHEBI:29035"/>
    </cofactor>
</comment>
<keyword evidence="7 18" id="KW-0540">Nuclease</keyword>
<protein>
    <recommendedName>
        <fullName evidence="3 18">DNA polymerase III subunit epsilon</fullName>
        <ecNumber evidence="2 18">2.7.7.7</ecNumber>
    </recommendedName>
</protein>
<feature type="binding site" evidence="17">
    <location>
        <position position="9"/>
    </location>
    <ligand>
        <name>a divalent metal cation</name>
        <dbReference type="ChEBI" id="CHEBI:60240"/>
        <label>1</label>
        <note>catalytic</note>
    </ligand>
</feature>
<evidence type="ECO:0000256" key="12">
    <source>
        <dbReference type="ARBA" id="ARBA00022932"/>
    </source>
</evidence>
<dbReference type="InterPro" id="IPR006309">
    <property type="entry name" value="DnaQ_proteo"/>
</dbReference>
<dbReference type="InterPro" id="IPR006054">
    <property type="entry name" value="DnaQ"/>
</dbReference>
<evidence type="ECO:0000256" key="2">
    <source>
        <dbReference type="ARBA" id="ARBA00012417"/>
    </source>
</evidence>
<evidence type="ECO:0000256" key="7">
    <source>
        <dbReference type="ARBA" id="ARBA00022722"/>
    </source>
</evidence>
<evidence type="ECO:0000256" key="13">
    <source>
        <dbReference type="ARBA" id="ARBA00023211"/>
    </source>
</evidence>
<dbReference type="Proteomes" id="UP000683428">
    <property type="component" value="Chromosome"/>
</dbReference>
<dbReference type="RefSeq" id="WP_216127747.1">
    <property type="nucleotide sequence ID" value="NZ_CP064782.1"/>
</dbReference>
<comment type="cofactor">
    <cofactor evidence="17">
        <name>Mg(2+)</name>
        <dbReference type="ChEBI" id="CHEBI:18420"/>
    </cofactor>
    <cofactor evidence="17">
        <name>Mn(2+)</name>
        <dbReference type="ChEBI" id="CHEBI:29035"/>
    </cofactor>
    <text evidence="17">Binds 2 divalent metal cations. Magnesium or manganese.</text>
</comment>
<evidence type="ECO:0000256" key="4">
    <source>
        <dbReference type="ARBA" id="ARBA00022679"/>
    </source>
</evidence>
<keyword evidence="21" id="KW-1185">Reference proteome</keyword>
<comment type="function">
    <text evidence="18">DNA polymerase III is a complex, multichain enzyme responsible for most of the replicative synthesis in bacteria. The epsilon subunit contain the editing function and is a proofreading 3'-5' exonuclease.</text>
</comment>
<dbReference type="PANTHER" id="PTHR30231:SF41">
    <property type="entry name" value="DNA POLYMERASE III SUBUNIT EPSILON"/>
    <property type="match status" value="1"/>
</dbReference>
<dbReference type="EMBL" id="CP064782">
    <property type="protein sequence ID" value="QWT49251.1"/>
    <property type="molecule type" value="Genomic_DNA"/>
</dbReference>
<dbReference type="Pfam" id="PF00929">
    <property type="entry name" value="RNase_T"/>
    <property type="match status" value="1"/>
</dbReference>
<evidence type="ECO:0000256" key="9">
    <source>
        <dbReference type="ARBA" id="ARBA00022801"/>
    </source>
</evidence>
<comment type="catalytic activity">
    <reaction evidence="14 18">
        <text>DNA(n) + a 2'-deoxyribonucleoside 5'-triphosphate = DNA(n+1) + diphosphate</text>
        <dbReference type="Rhea" id="RHEA:22508"/>
        <dbReference type="Rhea" id="RHEA-COMP:17339"/>
        <dbReference type="Rhea" id="RHEA-COMP:17340"/>
        <dbReference type="ChEBI" id="CHEBI:33019"/>
        <dbReference type="ChEBI" id="CHEBI:61560"/>
        <dbReference type="ChEBI" id="CHEBI:173112"/>
        <dbReference type="EC" id="2.7.7.7"/>
    </reaction>
</comment>
<dbReference type="CDD" id="cd06131">
    <property type="entry name" value="DNA_pol_III_epsilon_Ecoli_like"/>
    <property type="match status" value="1"/>
</dbReference>
<keyword evidence="13 17" id="KW-0464">Manganese</keyword>
<evidence type="ECO:0000259" key="19">
    <source>
        <dbReference type="SMART" id="SM00479"/>
    </source>
</evidence>
<evidence type="ECO:0000256" key="15">
    <source>
        <dbReference type="PIRSR" id="PIRSR606309-1"/>
    </source>
</evidence>
<dbReference type="GO" id="GO:0045004">
    <property type="term" value="P:DNA replication proofreading"/>
    <property type="evidence" value="ECO:0007669"/>
    <property type="project" value="TreeGrafter"/>
</dbReference>
<dbReference type="InterPro" id="IPR013520">
    <property type="entry name" value="Ribonucl_H"/>
</dbReference>
<keyword evidence="10 18" id="KW-0269">Exonuclease</keyword>
<sequence length="244" mass="27411">MRQIFLDTETTGLEHRQGHRLIEVAGVEMIDRHLTNHHFHKYVNPQREVDEGALAVHGIGNDFLADKPLFQAIAEDFLEYIRDAELVIHNAPFDVGFLNMELGRINLPPVESVCAGVVDTLKMAKELHPGKKNNLDALCDRYQVDNTHRTLHGALLDAEILAEVYIAMTRGQESLIMDLAPAADPQAAEQEAPITVRPNKPLRIIRATPEEITAHEDTLNKIRKESRGSCVWTGEKSEFPPPKH</sequence>
<keyword evidence="9 18" id="KW-0378">Hydrolase</keyword>
<keyword evidence="8 17" id="KW-0479">Metal-binding</keyword>
<feature type="binding site" evidence="16">
    <location>
        <position position="9"/>
    </location>
    <ligand>
        <name>substrate</name>
    </ligand>
</feature>
<feature type="active site" description="Proton acceptor" evidence="15">
    <location>
        <position position="152"/>
    </location>
</feature>
<comment type="subunit">
    <text evidence="18">DNA polymerase III contains a core (composed of alpha, epsilon and theta chains) that associates with a tau subunit. This core dimerizes to form the POLIII' complex. PolIII' associates with the gamma complex (composed of gamma, delta, delta', psi and chi chains) and with the beta chain to form the complete DNA polymerase III complex.</text>
</comment>
<evidence type="ECO:0000256" key="10">
    <source>
        <dbReference type="ARBA" id="ARBA00022839"/>
    </source>
</evidence>
<keyword evidence="11 17" id="KW-0460">Magnesium</keyword>
<name>A0A975SMV0_9RHOO</name>
<evidence type="ECO:0000256" key="16">
    <source>
        <dbReference type="PIRSR" id="PIRSR606309-2"/>
    </source>
</evidence>
<evidence type="ECO:0000256" key="17">
    <source>
        <dbReference type="PIRSR" id="PIRSR606309-3"/>
    </source>
</evidence>
<gene>
    <name evidence="18 20" type="primary">dnaQ</name>
    <name evidence="20" type="ORF">Azoinq_01120</name>
</gene>
<dbReference type="GO" id="GO:0046872">
    <property type="term" value="F:metal ion binding"/>
    <property type="evidence" value="ECO:0007669"/>
    <property type="project" value="UniProtKB-KW"/>
</dbReference>
<dbReference type="GO" id="GO:0008408">
    <property type="term" value="F:3'-5' exonuclease activity"/>
    <property type="evidence" value="ECO:0007669"/>
    <property type="project" value="TreeGrafter"/>
</dbReference>
<dbReference type="GO" id="GO:0003677">
    <property type="term" value="F:DNA binding"/>
    <property type="evidence" value="ECO:0007669"/>
    <property type="project" value="InterPro"/>
</dbReference>
<feature type="binding site" evidence="16">
    <location>
        <position position="57"/>
    </location>
    <ligand>
        <name>substrate</name>
    </ligand>
</feature>
<dbReference type="KEGG" id="aiq:Azoinq_01120"/>
<evidence type="ECO:0000256" key="18">
    <source>
        <dbReference type="RuleBase" id="RU364087"/>
    </source>
</evidence>
<evidence type="ECO:0000313" key="20">
    <source>
        <dbReference type="EMBL" id="QWT49251.1"/>
    </source>
</evidence>
<feature type="binding site" evidence="17">
    <location>
        <position position="157"/>
    </location>
    <ligand>
        <name>a divalent metal cation</name>
        <dbReference type="ChEBI" id="CHEBI:60240"/>
        <label>1</label>
        <note>catalytic</note>
    </ligand>
</feature>
<organism evidence="20 21">
    <name type="scientific">Azospira inquinata</name>
    <dbReference type="NCBI Taxonomy" id="2785627"/>
    <lineage>
        <taxon>Bacteria</taxon>
        <taxon>Pseudomonadati</taxon>
        <taxon>Pseudomonadota</taxon>
        <taxon>Betaproteobacteria</taxon>
        <taxon>Rhodocyclales</taxon>
        <taxon>Rhodocyclaceae</taxon>
        <taxon>Azospira</taxon>
    </lineage>
</organism>
<reference evidence="20" key="1">
    <citation type="submission" date="2020-11" db="EMBL/GenBank/DDBJ databases">
        <title>Azospira inquinata sp. nov.</title>
        <authorList>
            <person name="Moe W.M."/>
            <person name="Mikes M.C."/>
        </authorList>
    </citation>
    <scope>NUCLEOTIDE SEQUENCE</scope>
    <source>
        <strain evidence="20">Azo-3</strain>
    </source>
</reference>
<feature type="domain" description="Exonuclease" evidence="19">
    <location>
        <begin position="2"/>
        <end position="174"/>
    </location>
</feature>
<dbReference type="EC" id="2.7.7.7" evidence="2 18"/>
<keyword evidence="12 18" id="KW-0239">DNA-directed DNA polymerase</keyword>
<dbReference type="NCBIfam" id="TIGR01406">
    <property type="entry name" value="dnaQ_proteo"/>
    <property type="match status" value="1"/>
</dbReference>
<dbReference type="PANTHER" id="PTHR30231">
    <property type="entry name" value="DNA POLYMERASE III SUBUNIT EPSILON"/>
    <property type="match status" value="1"/>
</dbReference>
<evidence type="ECO:0000256" key="3">
    <source>
        <dbReference type="ARBA" id="ARBA00020352"/>
    </source>
</evidence>
<dbReference type="AlphaFoldDB" id="A0A975SMV0"/>
<evidence type="ECO:0000256" key="6">
    <source>
        <dbReference type="ARBA" id="ARBA00022705"/>
    </source>
</evidence>
<evidence type="ECO:0000256" key="5">
    <source>
        <dbReference type="ARBA" id="ARBA00022695"/>
    </source>
</evidence>
<dbReference type="GO" id="GO:0005829">
    <property type="term" value="C:cytosol"/>
    <property type="evidence" value="ECO:0007669"/>
    <property type="project" value="TreeGrafter"/>
</dbReference>
<keyword evidence="5 18" id="KW-0548">Nucleotidyltransferase</keyword>
<keyword evidence="4 18" id="KW-0808">Transferase</keyword>
<keyword evidence="6 18" id="KW-0235">DNA replication</keyword>
<dbReference type="NCBIfam" id="TIGR00573">
    <property type="entry name" value="dnaq"/>
    <property type="match status" value="1"/>
</dbReference>
<dbReference type="SMART" id="SM00479">
    <property type="entry name" value="EXOIII"/>
    <property type="match status" value="1"/>
</dbReference>
<evidence type="ECO:0000256" key="1">
    <source>
        <dbReference type="ARBA" id="ARBA00001936"/>
    </source>
</evidence>
<feature type="binding site" evidence="16">
    <location>
        <position position="7"/>
    </location>
    <ligand>
        <name>substrate</name>
    </ligand>
</feature>
<accession>A0A975SMV0</accession>
<dbReference type="NCBIfam" id="NF004316">
    <property type="entry name" value="PRK05711.1"/>
    <property type="match status" value="1"/>
</dbReference>
<evidence type="ECO:0000256" key="14">
    <source>
        <dbReference type="ARBA" id="ARBA00049244"/>
    </source>
</evidence>
<dbReference type="GO" id="GO:0003887">
    <property type="term" value="F:DNA-directed DNA polymerase activity"/>
    <property type="evidence" value="ECO:0007669"/>
    <property type="project" value="UniProtKB-KW"/>
</dbReference>
<evidence type="ECO:0000256" key="8">
    <source>
        <dbReference type="ARBA" id="ARBA00022723"/>
    </source>
</evidence>
<evidence type="ECO:0000313" key="21">
    <source>
        <dbReference type="Proteomes" id="UP000683428"/>
    </source>
</evidence>
<feature type="binding site" evidence="17">
    <location>
        <position position="7"/>
    </location>
    <ligand>
        <name>a divalent metal cation</name>
        <dbReference type="ChEBI" id="CHEBI:60240"/>
        <label>1</label>
        <note>catalytic</note>
    </ligand>
</feature>